<reference evidence="9 10" key="1">
    <citation type="submission" date="2019-02" db="EMBL/GenBank/DDBJ databases">
        <title>Deep-cultivation of Planctomycetes and their phenomic and genomic characterization uncovers novel biology.</title>
        <authorList>
            <person name="Wiegand S."/>
            <person name="Jogler M."/>
            <person name="Boedeker C."/>
            <person name="Pinto D."/>
            <person name="Vollmers J."/>
            <person name="Rivas-Marin E."/>
            <person name="Kohn T."/>
            <person name="Peeters S.H."/>
            <person name="Heuer A."/>
            <person name="Rast P."/>
            <person name="Oberbeckmann S."/>
            <person name="Bunk B."/>
            <person name="Jeske O."/>
            <person name="Meyerdierks A."/>
            <person name="Storesund J.E."/>
            <person name="Kallscheuer N."/>
            <person name="Luecker S."/>
            <person name="Lage O.M."/>
            <person name="Pohl T."/>
            <person name="Merkel B.J."/>
            <person name="Hornburger P."/>
            <person name="Mueller R.-W."/>
            <person name="Bruemmer F."/>
            <person name="Labrenz M."/>
            <person name="Spormann A.M."/>
            <person name="Op den Camp H."/>
            <person name="Overmann J."/>
            <person name="Amann R."/>
            <person name="Jetten M.S.M."/>
            <person name="Mascher T."/>
            <person name="Medema M.H."/>
            <person name="Devos D.P."/>
            <person name="Kaster A.-K."/>
            <person name="Ovreas L."/>
            <person name="Rohde M."/>
            <person name="Galperin M.Y."/>
            <person name="Jogler C."/>
        </authorList>
    </citation>
    <scope>NUCLEOTIDE SEQUENCE [LARGE SCALE GENOMIC DNA]</scope>
    <source>
        <strain evidence="9 10">Pla85_3_4</strain>
    </source>
</reference>
<evidence type="ECO:0000256" key="3">
    <source>
        <dbReference type="ARBA" id="ARBA00022989"/>
    </source>
</evidence>
<dbReference type="AlphaFoldDB" id="A0A518E4V6"/>
<keyword evidence="1" id="KW-1003">Cell membrane</keyword>
<dbReference type="PROSITE" id="PS50234">
    <property type="entry name" value="VWFA"/>
    <property type="match status" value="1"/>
</dbReference>
<dbReference type="InterPro" id="IPR011990">
    <property type="entry name" value="TPR-like_helical_dom_sf"/>
</dbReference>
<feature type="compositionally biased region" description="Basic and acidic residues" evidence="6">
    <location>
        <begin position="524"/>
        <end position="550"/>
    </location>
</feature>
<dbReference type="PANTHER" id="PTHR22550:SF5">
    <property type="entry name" value="LEUCINE ZIPPER PROTEIN 4"/>
    <property type="match status" value="1"/>
</dbReference>
<dbReference type="SMART" id="SM00327">
    <property type="entry name" value="VWA"/>
    <property type="match status" value="1"/>
</dbReference>
<feature type="transmembrane region" description="Helical" evidence="7">
    <location>
        <begin position="60"/>
        <end position="79"/>
    </location>
</feature>
<feature type="repeat" description="TPR" evidence="5">
    <location>
        <begin position="380"/>
        <end position="413"/>
    </location>
</feature>
<dbReference type="Pfam" id="PF14559">
    <property type="entry name" value="TPR_19"/>
    <property type="match status" value="1"/>
</dbReference>
<evidence type="ECO:0000256" key="6">
    <source>
        <dbReference type="SAM" id="MobiDB-lite"/>
    </source>
</evidence>
<dbReference type="PROSITE" id="PS50005">
    <property type="entry name" value="TPR"/>
    <property type="match status" value="1"/>
</dbReference>
<keyword evidence="10" id="KW-1185">Reference proteome</keyword>
<evidence type="ECO:0000256" key="2">
    <source>
        <dbReference type="ARBA" id="ARBA00022692"/>
    </source>
</evidence>
<dbReference type="InterPro" id="IPR050768">
    <property type="entry name" value="UPF0353/GerABKA_families"/>
</dbReference>
<feature type="domain" description="VWFA" evidence="8">
    <location>
        <begin position="92"/>
        <end position="229"/>
    </location>
</feature>
<feature type="compositionally biased region" description="Basic and acidic residues" evidence="6">
    <location>
        <begin position="673"/>
        <end position="684"/>
    </location>
</feature>
<dbReference type="Gene3D" id="3.40.50.410">
    <property type="entry name" value="von Willebrand factor, type A domain"/>
    <property type="match status" value="1"/>
</dbReference>
<dbReference type="RefSeq" id="WP_145058861.1">
    <property type="nucleotide sequence ID" value="NZ_CP036433.1"/>
</dbReference>
<dbReference type="PANTHER" id="PTHR22550">
    <property type="entry name" value="SPORE GERMINATION PROTEIN"/>
    <property type="match status" value="1"/>
</dbReference>
<evidence type="ECO:0000313" key="9">
    <source>
        <dbReference type="EMBL" id="QDU99103.1"/>
    </source>
</evidence>
<proteinExistence type="predicted"/>
<name>A0A518E4V6_9BACT</name>
<dbReference type="Proteomes" id="UP000317648">
    <property type="component" value="Chromosome"/>
</dbReference>
<dbReference type="SMART" id="SM00028">
    <property type="entry name" value="TPR"/>
    <property type="match status" value="2"/>
</dbReference>
<dbReference type="Gene3D" id="1.25.40.10">
    <property type="entry name" value="Tetratricopeptide repeat domain"/>
    <property type="match status" value="1"/>
</dbReference>
<keyword evidence="2 7" id="KW-0812">Transmembrane</keyword>
<dbReference type="Pfam" id="PF13519">
    <property type="entry name" value="VWA_2"/>
    <property type="match status" value="1"/>
</dbReference>
<feature type="region of interest" description="Disordered" evidence="6">
    <location>
        <begin position="514"/>
        <end position="684"/>
    </location>
</feature>
<feature type="transmembrane region" description="Helical" evidence="7">
    <location>
        <begin position="12"/>
        <end position="30"/>
    </location>
</feature>
<gene>
    <name evidence="9" type="ORF">Pla8534_70140</name>
</gene>
<feature type="compositionally biased region" description="Low complexity" evidence="6">
    <location>
        <begin position="552"/>
        <end position="615"/>
    </location>
</feature>
<accession>A0A518E4V6</accession>
<sequence length="711" mass="79010">MDIQFGNFTALHLLWVVAAVMVVVLFAMAARRRALARFATSNLVGRLALAGNRGRQWIKAILATAALALMVVSLLDIRWGKAWRETPQKGIEVMFVLDVSRSMLAEDVAPNRLDRAKRQIGDMVEAMAGDRVGLVAFAGTARRLVPLTSHYHDFQQTLQSAGPLDVDRGGSRLGDALKLASEGFLDQTGDHKAIVVFTDGEDQESKPVETAEQLHRDHGIRIFTVGLGDFEQGARIPVQQGNRGRSYMEYEGQQVWSKMNGATLEQVALAADGAYIPAGVKQVDMGQVYHRYVSQVEQRDFETARIHSYLPRFQWFVGLALLLLTIDTLLPAVRRRRETSGGASPSLATAASTSSRNKAAAATSLAMLLLLPQIGSAAEPADLVRKANQALHAGEFDQAMADYQQAAESDPNRPELLYNQAVVQYRQGQYDQARQLFAQATATADSALDAKARYNLANCDYAEAVQLATSDKPAAIERLQSAIPQYRAALQGDPTDTDARANLQLAQLLINQLQQEEEQEQQDEQQKDDQQKDDQQQDDQQKDDQQKDDQQQDGQQQDDQQQDGQQQDGQQQDGQQQDDQQQDGQQQDGQQQDDQQQDGQQQDDQQNDGQQQDGQQKSEDEPQEPSDQQGQPSPDGEEANDPAQQPPAGGQPGEASPDDQGEELPAFDNTRSMTKEEAQKMLQAVRDRELLRHLQQQRQTQRQRLPVDRDW</sequence>
<dbReference type="SUPFAM" id="SSF53300">
    <property type="entry name" value="vWA-like"/>
    <property type="match status" value="1"/>
</dbReference>
<dbReference type="KEGG" id="lcre:Pla8534_70140"/>
<dbReference type="InterPro" id="IPR002035">
    <property type="entry name" value="VWF_A"/>
</dbReference>
<dbReference type="InterPro" id="IPR036465">
    <property type="entry name" value="vWFA_dom_sf"/>
</dbReference>
<protein>
    <submittedName>
        <fullName evidence="9">von Willebrand factor type A domain protein</fullName>
    </submittedName>
</protein>
<evidence type="ECO:0000259" key="8">
    <source>
        <dbReference type="PROSITE" id="PS50234"/>
    </source>
</evidence>
<evidence type="ECO:0000256" key="5">
    <source>
        <dbReference type="PROSITE-ProRule" id="PRU00339"/>
    </source>
</evidence>
<evidence type="ECO:0000313" key="10">
    <source>
        <dbReference type="Proteomes" id="UP000317648"/>
    </source>
</evidence>
<dbReference type="SUPFAM" id="SSF48452">
    <property type="entry name" value="TPR-like"/>
    <property type="match status" value="1"/>
</dbReference>
<dbReference type="InterPro" id="IPR019734">
    <property type="entry name" value="TPR_rpt"/>
</dbReference>
<dbReference type="OrthoDB" id="9781333at2"/>
<keyword evidence="5" id="KW-0802">TPR repeat</keyword>
<evidence type="ECO:0000256" key="7">
    <source>
        <dbReference type="SAM" id="Phobius"/>
    </source>
</evidence>
<keyword evidence="3 7" id="KW-1133">Transmembrane helix</keyword>
<organism evidence="9 10">
    <name type="scientific">Lignipirellula cremea</name>
    <dbReference type="NCBI Taxonomy" id="2528010"/>
    <lineage>
        <taxon>Bacteria</taxon>
        <taxon>Pseudomonadati</taxon>
        <taxon>Planctomycetota</taxon>
        <taxon>Planctomycetia</taxon>
        <taxon>Pirellulales</taxon>
        <taxon>Pirellulaceae</taxon>
        <taxon>Lignipirellula</taxon>
    </lineage>
</organism>
<dbReference type="EMBL" id="CP036433">
    <property type="protein sequence ID" value="QDU99103.1"/>
    <property type="molecule type" value="Genomic_DNA"/>
</dbReference>
<keyword evidence="4 7" id="KW-0472">Membrane</keyword>
<evidence type="ECO:0000256" key="4">
    <source>
        <dbReference type="ARBA" id="ARBA00023136"/>
    </source>
</evidence>
<evidence type="ECO:0000256" key="1">
    <source>
        <dbReference type="ARBA" id="ARBA00022475"/>
    </source>
</evidence>